<dbReference type="PANTHER" id="PTHR38590:SF1">
    <property type="entry name" value="BLL0828 PROTEIN"/>
    <property type="match status" value="1"/>
</dbReference>
<sequence>MYLYNNSETINHRRGLRRNQTEVEKRLWKLLRNKQFEGLKFFRQYSVGSYILDFYCPIMKLAIELDGGQHAETTNMVYDEKRSEFLKNRRIKVLRFWNNDVIENIEGVTDKLRMETTPPSLPLA</sequence>
<comment type="caution">
    <text evidence="2">The sequence shown here is derived from an EMBL/GenBank/DDBJ whole genome shotgun (WGS) entry which is preliminary data.</text>
</comment>
<evidence type="ECO:0000313" key="2">
    <source>
        <dbReference type="EMBL" id="OGE77845.1"/>
    </source>
</evidence>
<organism evidence="2 3">
    <name type="scientific">Candidatus Doudnabacteria bacterium RIFCSPHIGHO2_01_FULL_46_14</name>
    <dbReference type="NCBI Taxonomy" id="1817824"/>
    <lineage>
        <taxon>Bacteria</taxon>
        <taxon>Candidatus Doudnaibacteriota</taxon>
    </lineage>
</organism>
<dbReference type="Gene3D" id="3.40.960.10">
    <property type="entry name" value="VSR Endonuclease"/>
    <property type="match status" value="1"/>
</dbReference>
<gene>
    <name evidence="2" type="ORF">A2751_02255</name>
</gene>
<keyword evidence="2" id="KW-0808">Transferase</keyword>
<proteinExistence type="predicted"/>
<dbReference type="InterPro" id="IPR007569">
    <property type="entry name" value="DUF559"/>
</dbReference>
<dbReference type="Pfam" id="PF04480">
    <property type="entry name" value="DUF559"/>
    <property type="match status" value="1"/>
</dbReference>
<evidence type="ECO:0000259" key="1">
    <source>
        <dbReference type="Pfam" id="PF04480"/>
    </source>
</evidence>
<name>A0A1F5NJM1_9BACT</name>
<feature type="domain" description="DUF559" evidence="1">
    <location>
        <begin position="12"/>
        <end position="113"/>
    </location>
</feature>
<dbReference type="AlphaFoldDB" id="A0A1F5NJM1"/>
<protein>
    <submittedName>
        <fullName evidence="2">DNA-cytosine methyltransferase</fullName>
    </submittedName>
</protein>
<dbReference type="Proteomes" id="UP000176864">
    <property type="component" value="Unassembled WGS sequence"/>
</dbReference>
<dbReference type="CDD" id="cd01038">
    <property type="entry name" value="Endonuclease_DUF559"/>
    <property type="match status" value="1"/>
</dbReference>
<dbReference type="InterPro" id="IPR047216">
    <property type="entry name" value="Endonuclease_DUF559_bact"/>
</dbReference>
<keyword evidence="2" id="KW-0489">Methyltransferase</keyword>
<dbReference type="InterPro" id="IPR011335">
    <property type="entry name" value="Restrct_endonuc-II-like"/>
</dbReference>
<dbReference type="STRING" id="1817824.A2751_02255"/>
<accession>A0A1F5NJM1</accession>
<reference evidence="2 3" key="1">
    <citation type="journal article" date="2016" name="Nat. Commun.">
        <title>Thousands of microbial genomes shed light on interconnected biogeochemical processes in an aquifer system.</title>
        <authorList>
            <person name="Anantharaman K."/>
            <person name="Brown C.T."/>
            <person name="Hug L.A."/>
            <person name="Sharon I."/>
            <person name="Castelle C.J."/>
            <person name="Probst A.J."/>
            <person name="Thomas B.C."/>
            <person name="Singh A."/>
            <person name="Wilkins M.J."/>
            <person name="Karaoz U."/>
            <person name="Brodie E.L."/>
            <person name="Williams K.H."/>
            <person name="Hubbard S.S."/>
            <person name="Banfield J.F."/>
        </authorList>
    </citation>
    <scope>NUCLEOTIDE SEQUENCE [LARGE SCALE GENOMIC DNA]</scope>
</reference>
<dbReference type="GO" id="GO:0032259">
    <property type="term" value="P:methylation"/>
    <property type="evidence" value="ECO:0007669"/>
    <property type="project" value="UniProtKB-KW"/>
</dbReference>
<dbReference type="PANTHER" id="PTHR38590">
    <property type="entry name" value="BLL0828 PROTEIN"/>
    <property type="match status" value="1"/>
</dbReference>
<evidence type="ECO:0000313" key="3">
    <source>
        <dbReference type="Proteomes" id="UP000176864"/>
    </source>
</evidence>
<dbReference type="GO" id="GO:0008168">
    <property type="term" value="F:methyltransferase activity"/>
    <property type="evidence" value="ECO:0007669"/>
    <property type="project" value="UniProtKB-KW"/>
</dbReference>
<dbReference type="EMBL" id="MFEK01000016">
    <property type="protein sequence ID" value="OGE77845.1"/>
    <property type="molecule type" value="Genomic_DNA"/>
</dbReference>
<dbReference type="SUPFAM" id="SSF52980">
    <property type="entry name" value="Restriction endonuclease-like"/>
    <property type="match status" value="1"/>
</dbReference>